<evidence type="ECO:0000256" key="2">
    <source>
        <dbReference type="PROSITE-ProRule" id="PRU00708"/>
    </source>
</evidence>
<feature type="repeat" description="PPR" evidence="2">
    <location>
        <begin position="291"/>
        <end position="321"/>
    </location>
</feature>
<accession>A0A8T2RD78</accession>
<dbReference type="Gene3D" id="1.25.40.10">
    <property type="entry name" value="Tetratricopeptide repeat domain"/>
    <property type="match status" value="4"/>
</dbReference>
<keyword evidence="4" id="KW-1185">Reference proteome</keyword>
<feature type="repeat" description="PPR" evidence="2">
    <location>
        <begin position="353"/>
        <end position="380"/>
    </location>
</feature>
<protein>
    <recommendedName>
        <fullName evidence="5">Pentatricopeptide repeat-containing protein</fullName>
    </recommendedName>
</protein>
<dbReference type="GO" id="GO:0003723">
    <property type="term" value="F:RNA binding"/>
    <property type="evidence" value="ECO:0007669"/>
    <property type="project" value="InterPro"/>
</dbReference>
<dbReference type="Pfam" id="PF01535">
    <property type="entry name" value="PPR"/>
    <property type="match status" value="3"/>
</dbReference>
<evidence type="ECO:0000313" key="4">
    <source>
        <dbReference type="Proteomes" id="UP000825935"/>
    </source>
</evidence>
<dbReference type="GO" id="GO:0009451">
    <property type="term" value="P:RNA modification"/>
    <property type="evidence" value="ECO:0007669"/>
    <property type="project" value="InterPro"/>
</dbReference>
<dbReference type="OMA" id="HWGVEND"/>
<organism evidence="3 4">
    <name type="scientific">Ceratopteris richardii</name>
    <name type="common">Triangle waterfern</name>
    <dbReference type="NCBI Taxonomy" id="49495"/>
    <lineage>
        <taxon>Eukaryota</taxon>
        <taxon>Viridiplantae</taxon>
        <taxon>Streptophyta</taxon>
        <taxon>Embryophyta</taxon>
        <taxon>Tracheophyta</taxon>
        <taxon>Polypodiopsida</taxon>
        <taxon>Polypodiidae</taxon>
        <taxon>Polypodiales</taxon>
        <taxon>Pteridineae</taxon>
        <taxon>Pteridaceae</taxon>
        <taxon>Parkerioideae</taxon>
        <taxon>Ceratopteris</taxon>
    </lineage>
</organism>
<dbReference type="Proteomes" id="UP000825935">
    <property type="component" value="Chromosome 28"/>
</dbReference>
<dbReference type="InterPro" id="IPR011990">
    <property type="entry name" value="TPR-like_helical_dom_sf"/>
</dbReference>
<feature type="repeat" description="PPR" evidence="2">
    <location>
        <begin position="90"/>
        <end position="124"/>
    </location>
</feature>
<evidence type="ECO:0000313" key="3">
    <source>
        <dbReference type="EMBL" id="KAH7293473.1"/>
    </source>
</evidence>
<evidence type="ECO:0000256" key="1">
    <source>
        <dbReference type="ARBA" id="ARBA00022737"/>
    </source>
</evidence>
<comment type="caution">
    <text evidence="3">The sequence shown here is derived from an EMBL/GenBank/DDBJ whole genome shotgun (WGS) entry which is preliminary data.</text>
</comment>
<keyword evidence="1" id="KW-0677">Repeat</keyword>
<dbReference type="PROSITE" id="PS51375">
    <property type="entry name" value="PPR"/>
    <property type="match status" value="4"/>
</dbReference>
<name>A0A8T2RD78_CERRI</name>
<feature type="repeat" description="PPR" evidence="2">
    <location>
        <begin position="190"/>
        <end position="224"/>
    </location>
</feature>
<dbReference type="NCBIfam" id="TIGR00756">
    <property type="entry name" value="PPR"/>
    <property type="match status" value="2"/>
</dbReference>
<dbReference type="PANTHER" id="PTHR47926">
    <property type="entry name" value="PENTATRICOPEPTIDE REPEAT-CONTAINING PROTEIN"/>
    <property type="match status" value="1"/>
</dbReference>
<dbReference type="InterPro" id="IPR002885">
    <property type="entry name" value="PPR_rpt"/>
</dbReference>
<reference evidence="3" key="1">
    <citation type="submission" date="2021-08" db="EMBL/GenBank/DDBJ databases">
        <title>WGS assembly of Ceratopteris richardii.</title>
        <authorList>
            <person name="Marchant D.B."/>
            <person name="Chen G."/>
            <person name="Jenkins J."/>
            <person name="Shu S."/>
            <person name="Leebens-Mack J."/>
            <person name="Grimwood J."/>
            <person name="Schmutz J."/>
            <person name="Soltis P."/>
            <person name="Soltis D."/>
            <person name="Chen Z.-H."/>
        </authorList>
    </citation>
    <scope>NUCLEOTIDE SEQUENCE</scope>
    <source>
        <strain evidence="3">Whitten #5841</strain>
        <tissue evidence="3">Leaf</tissue>
    </source>
</reference>
<proteinExistence type="predicted"/>
<dbReference type="InterPro" id="IPR046960">
    <property type="entry name" value="PPR_At4g14850-like_plant"/>
</dbReference>
<dbReference type="Pfam" id="PF13041">
    <property type="entry name" value="PPR_2"/>
    <property type="match status" value="1"/>
</dbReference>
<dbReference type="OrthoDB" id="185373at2759"/>
<dbReference type="EMBL" id="CM035433">
    <property type="protein sequence ID" value="KAH7293473.1"/>
    <property type="molecule type" value="Genomic_DNA"/>
</dbReference>
<dbReference type="FunFam" id="1.25.40.10:FF:000285">
    <property type="entry name" value="Pentatricopeptide repeat-containing protein, chloroplastic"/>
    <property type="match status" value="1"/>
</dbReference>
<evidence type="ECO:0008006" key="5">
    <source>
        <dbReference type="Google" id="ProtNLM"/>
    </source>
</evidence>
<gene>
    <name evidence="3" type="ORF">KP509_28G027300</name>
</gene>
<dbReference type="AlphaFoldDB" id="A0A8T2RD78"/>
<sequence length="380" mass="42999">MDIFSISFLRNKQYDFQANNLQIHRILDFRSNYFICSRLKELARGHEIHNHIHWGVENDVFVGSTLVDMYAKCGSFSEAFLVFHSLKNRNNVSWNALIAGYVQLGLSNDVLECLENMEEEGVVPDIITFTCSLKACPSARMIDKGQNMRARVTELGYNDLILMSNMVDFYAKNGFMLEALKVFRKLIVRDTVAWMALIAGYPERGPHEEVFRCLWQMQEERLSPDAAILVCVLKACDNVGSFSQGQLVHIDLVNKGLETDIFVENMLVDVYSKCRLVSDSRAVFDEQSKKDVVSWNALLLGYAEYGPLDEAISCFEQLAAFLSPNSSTLCDMYAKCGSLMEAQKVLDMLEDCSIVSWTVLVSGYAEQGLISKALHCFEQI</sequence>